<gene>
    <name evidence="8" type="primary">cydB</name>
    <name evidence="8" type="ORF">F0L46_12880</name>
</gene>
<dbReference type="AlphaFoldDB" id="A0A5B2VEZ0"/>
<dbReference type="GO" id="GO:0070069">
    <property type="term" value="C:cytochrome complex"/>
    <property type="evidence" value="ECO:0007669"/>
    <property type="project" value="TreeGrafter"/>
</dbReference>
<name>A0A5B2VEZ0_9HYPH</name>
<dbReference type="GO" id="GO:0005886">
    <property type="term" value="C:plasma membrane"/>
    <property type="evidence" value="ECO:0007669"/>
    <property type="project" value="UniProtKB-SubCell"/>
</dbReference>
<proteinExistence type="inferred from homology"/>
<feature type="transmembrane region" description="Helical" evidence="7">
    <location>
        <begin position="318"/>
        <end position="339"/>
    </location>
</feature>
<comment type="caution">
    <text evidence="8">The sequence shown here is derived from an EMBL/GenBank/DDBJ whole genome shotgun (WGS) entry which is preliminary data.</text>
</comment>
<feature type="transmembrane region" description="Helical" evidence="7">
    <location>
        <begin position="133"/>
        <end position="156"/>
    </location>
</feature>
<keyword evidence="3" id="KW-1003">Cell membrane</keyword>
<comment type="subcellular location">
    <subcellularLocation>
        <location evidence="1">Cell membrane</location>
        <topology evidence="1">Multi-pass membrane protein</topology>
    </subcellularLocation>
</comment>
<keyword evidence="9" id="KW-1185">Reference proteome</keyword>
<reference evidence="8 9" key="1">
    <citation type="submission" date="2019-09" db="EMBL/GenBank/DDBJ databases">
        <title>Salinarimonas rosea gen. nov., sp. nov., a new member of the a-2 subgroup of the Proteobacteria.</title>
        <authorList>
            <person name="Liu J."/>
        </authorList>
    </citation>
    <scope>NUCLEOTIDE SEQUENCE [LARGE SCALE GENOMIC DNA]</scope>
    <source>
        <strain evidence="8 9">BN140002</strain>
    </source>
</reference>
<accession>A0A5B2VEZ0</accession>
<comment type="similarity">
    <text evidence="2">Belongs to the cytochrome ubiquinol oxidase subunit 2 family.</text>
</comment>
<evidence type="ECO:0000256" key="3">
    <source>
        <dbReference type="ARBA" id="ARBA00022475"/>
    </source>
</evidence>
<dbReference type="NCBIfam" id="TIGR00203">
    <property type="entry name" value="cydB"/>
    <property type="match status" value="1"/>
</dbReference>
<feature type="transmembrane region" description="Helical" evidence="7">
    <location>
        <begin position="210"/>
        <end position="232"/>
    </location>
</feature>
<evidence type="ECO:0000256" key="2">
    <source>
        <dbReference type="ARBA" id="ARBA00007543"/>
    </source>
</evidence>
<dbReference type="PANTHER" id="PTHR43141">
    <property type="entry name" value="CYTOCHROME BD2 SUBUNIT II"/>
    <property type="match status" value="1"/>
</dbReference>
<dbReference type="Pfam" id="PF02322">
    <property type="entry name" value="Cyt_bd_oxida_II"/>
    <property type="match status" value="1"/>
</dbReference>
<evidence type="ECO:0000256" key="5">
    <source>
        <dbReference type="ARBA" id="ARBA00022989"/>
    </source>
</evidence>
<dbReference type="PANTHER" id="PTHR43141:SF4">
    <property type="entry name" value="CYTOCHROME BD2 SUBUNIT II"/>
    <property type="match status" value="1"/>
</dbReference>
<dbReference type="GO" id="GO:0019646">
    <property type="term" value="P:aerobic electron transport chain"/>
    <property type="evidence" value="ECO:0007669"/>
    <property type="project" value="TreeGrafter"/>
</dbReference>
<dbReference type="EMBL" id="VUOA01000022">
    <property type="protein sequence ID" value="KAA2236879.1"/>
    <property type="molecule type" value="Genomic_DNA"/>
</dbReference>
<protein>
    <submittedName>
        <fullName evidence="8">Cytochrome d ubiquinol oxidase subunit II</fullName>
    </submittedName>
</protein>
<dbReference type="OrthoDB" id="9776710at2"/>
<organism evidence="8 9">
    <name type="scientific">Salinarimonas soli</name>
    <dbReference type="NCBI Taxonomy" id="1638099"/>
    <lineage>
        <taxon>Bacteria</taxon>
        <taxon>Pseudomonadati</taxon>
        <taxon>Pseudomonadota</taxon>
        <taxon>Alphaproteobacteria</taxon>
        <taxon>Hyphomicrobiales</taxon>
        <taxon>Salinarimonadaceae</taxon>
        <taxon>Salinarimonas</taxon>
    </lineage>
</organism>
<feature type="transmembrane region" description="Helical" evidence="7">
    <location>
        <begin position="100"/>
        <end position="121"/>
    </location>
</feature>
<dbReference type="Proteomes" id="UP000323142">
    <property type="component" value="Unassembled WGS sequence"/>
</dbReference>
<dbReference type="GO" id="GO:0016682">
    <property type="term" value="F:oxidoreductase activity, acting on diphenols and related substances as donors, oxygen as acceptor"/>
    <property type="evidence" value="ECO:0007669"/>
    <property type="project" value="TreeGrafter"/>
</dbReference>
<evidence type="ECO:0000256" key="4">
    <source>
        <dbReference type="ARBA" id="ARBA00022692"/>
    </source>
</evidence>
<keyword evidence="4 7" id="KW-0812">Transmembrane</keyword>
<sequence>MLEAFIAQYAPAGLEGPALWLPLVWAALLSLAVAMYVVVDGFDLGVGILFTAARSDNWRDRMMLSVAPIWDGNETWLILGGGGLFAVFFLAYAILLPALYIPLLIMLIALIFRGVAFEFRFKAESSKRIWDYAFHYGSLVATFAQGMVLGAFVQGFESNGRQFTGGTFDWFSPFALMTGVGLVCGYGLLGATWCVMKTTGELELWARRKALHFLGATIVAMAIVSAWVPFLGTRIEQRWFAWPNIAYLAPVPLLTAFVAWRIYATLRDNRQYPPFFLSICLFLLGFLGLAISLFPYAVPPRLTIWQVSNHPSSQMFALIGYSVVTPLTFLYTAYAYWVFRGKVAEDVQSSGYH</sequence>
<feature type="transmembrane region" description="Helical" evidence="7">
    <location>
        <begin position="275"/>
        <end position="298"/>
    </location>
</feature>
<dbReference type="GO" id="GO:0009055">
    <property type="term" value="F:electron transfer activity"/>
    <property type="evidence" value="ECO:0007669"/>
    <property type="project" value="TreeGrafter"/>
</dbReference>
<evidence type="ECO:0000313" key="8">
    <source>
        <dbReference type="EMBL" id="KAA2236879.1"/>
    </source>
</evidence>
<reference evidence="8 9" key="2">
    <citation type="submission" date="2019-09" db="EMBL/GenBank/DDBJ databases">
        <authorList>
            <person name="Jin C."/>
        </authorList>
    </citation>
    <scope>NUCLEOTIDE SEQUENCE [LARGE SCALE GENOMIC DNA]</scope>
    <source>
        <strain evidence="8 9">BN140002</strain>
    </source>
</reference>
<dbReference type="InterPro" id="IPR003317">
    <property type="entry name" value="Cyt-d_oxidase_su2"/>
</dbReference>
<evidence type="ECO:0000313" key="9">
    <source>
        <dbReference type="Proteomes" id="UP000323142"/>
    </source>
</evidence>
<dbReference type="RefSeq" id="WP_149818115.1">
    <property type="nucleotide sequence ID" value="NZ_VUOA01000022.1"/>
</dbReference>
<feature type="transmembrane region" description="Helical" evidence="7">
    <location>
        <begin position="20"/>
        <end position="53"/>
    </location>
</feature>
<evidence type="ECO:0000256" key="6">
    <source>
        <dbReference type="ARBA" id="ARBA00023136"/>
    </source>
</evidence>
<keyword evidence="5 7" id="KW-1133">Transmembrane helix</keyword>
<evidence type="ECO:0000256" key="7">
    <source>
        <dbReference type="SAM" id="Phobius"/>
    </source>
</evidence>
<feature type="transmembrane region" description="Helical" evidence="7">
    <location>
        <begin position="168"/>
        <end position="189"/>
    </location>
</feature>
<evidence type="ECO:0000256" key="1">
    <source>
        <dbReference type="ARBA" id="ARBA00004651"/>
    </source>
</evidence>
<keyword evidence="6 7" id="KW-0472">Membrane</keyword>
<feature type="transmembrane region" description="Helical" evidence="7">
    <location>
        <begin position="244"/>
        <end position="263"/>
    </location>
</feature>